<feature type="region of interest" description="Disordered" evidence="2">
    <location>
        <begin position="564"/>
        <end position="591"/>
    </location>
</feature>
<feature type="region of interest" description="Disordered" evidence="2">
    <location>
        <begin position="861"/>
        <end position="880"/>
    </location>
</feature>
<feature type="region of interest" description="Disordered" evidence="2">
    <location>
        <begin position="894"/>
        <end position="932"/>
    </location>
</feature>
<evidence type="ECO:0000256" key="2">
    <source>
        <dbReference type="SAM" id="MobiDB-lite"/>
    </source>
</evidence>
<keyword evidence="1" id="KW-0175">Coiled coil</keyword>
<feature type="region of interest" description="Disordered" evidence="2">
    <location>
        <begin position="795"/>
        <end position="819"/>
    </location>
</feature>
<keyword evidence="3" id="KW-1133">Transmembrane helix</keyword>
<protein>
    <submittedName>
        <fullName evidence="4">Uncharacterized protein</fullName>
    </submittedName>
</protein>
<feature type="region of interest" description="Disordered" evidence="2">
    <location>
        <begin position="400"/>
        <end position="437"/>
    </location>
</feature>
<feature type="transmembrane region" description="Helical" evidence="3">
    <location>
        <begin position="76"/>
        <end position="93"/>
    </location>
</feature>
<comment type="caution">
    <text evidence="4">The sequence shown here is derived from an EMBL/GenBank/DDBJ whole genome shotgun (WGS) entry which is preliminary data.</text>
</comment>
<feature type="compositionally biased region" description="Low complexity" evidence="2">
    <location>
        <begin position="959"/>
        <end position="969"/>
    </location>
</feature>
<keyword evidence="5" id="KW-1185">Reference proteome</keyword>
<gene>
    <name evidence="4" type="ORF">DB88DRAFT_467056</name>
</gene>
<feature type="region of interest" description="Disordered" evidence="2">
    <location>
        <begin position="119"/>
        <end position="153"/>
    </location>
</feature>
<dbReference type="EMBL" id="JAODAN010000009">
    <property type="protein sequence ID" value="KAK1921921.1"/>
    <property type="molecule type" value="Genomic_DNA"/>
</dbReference>
<feature type="compositionally biased region" description="Low complexity" evidence="2">
    <location>
        <begin position="134"/>
        <end position="143"/>
    </location>
</feature>
<feature type="region of interest" description="Disordered" evidence="2">
    <location>
        <begin position="951"/>
        <end position="1006"/>
    </location>
</feature>
<feature type="compositionally biased region" description="Polar residues" evidence="2">
    <location>
        <begin position="613"/>
        <end position="625"/>
    </location>
</feature>
<keyword evidence="3" id="KW-0812">Transmembrane</keyword>
<feature type="region of interest" description="Disordered" evidence="2">
    <location>
        <begin position="641"/>
        <end position="690"/>
    </location>
</feature>
<feature type="region of interest" description="Disordered" evidence="2">
    <location>
        <begin position="740"/>
        <end position="764"/>
    </location>
</feature>
<evidence type="ECO:0000313" key="5">
    <source>
        <dbReference type="Proteomes" id="UP001182556"/>
    </source>
</evidence>
<feature type="coiled-coil region" evidence="1">
    <location>
        <begin position="494"/>
        <end position="542"/>
    </location>
</feature>
<evidence type="ECO:0000256" key="3">
    <source>
        <dbReference type="SAM" id="Phobius"/>
    </source>
</evidence>
<sequence>MSFGSFVGRLASLTGHAAQDEVLPLMHDAAAGPSGHVDLGRWDWLFGLVFGGLADHGHSGGSTLWGMEDILHVRRVLFWVAAVVILLLVAAVTNPTEASFRSHLTELSFRRHLADIRQSDVDAPPPTSNHEDGSSPSSSGDVSLGQTSNHHLAGSETPPIAPFRFANHVAISLRTPPLHYKTLFFLSLALTSPLAPPAYLSDPTPLNKKHSAPLPRERNVLYVGYLGHWVVVGQIPRKVEWVWRLLTDGSREKGRKKAALLDRPGISELRSIATKDEASSGLKAIAGINSSLASSKHIRKSDSIANLGESLGSLPLHAHPAPIPVAPFVPESRRASIVNLVSSQPPVNPLDTDTASSPLLTALKADLAAAQAALAEVKSQLATHEESVSSAHLHLQANLDEVRTRRKEDDAERQELKSRTKSLEEQKRQAEGARREAEKRLKAVEAVRDGLEGKIAAALAEIDELKGLMDTSVKHLRTVQEEGAKFVIETRESCQGKREELEEVEGDIGELDARNEELLRAIKEAEEKVESAVRAGEEARKIGPEEEMMMMAAAYEAAAQEGYSQSHPSHGSAGGVHGYRENRNSGVSTGNDQWAHQAAQYMAEAGMPYIDHQNYTARPSHSTSFGPFAKAPKFEDKRPADFIGFEDFGPGAQNRRTGATRTPPASDSGSDVWGHDPGSPNGGISSSFSQNLLPQGLFRSLEGDQTPLDAHTDMDDESVIGTGAFVEGDEYDGRFDRVEVDLNGEGDGSASDSSGDADVEHDEPHRAGLNSTLWRSPLPAPNALYAGHSVSERQLLPPLSRTPPGQPSGSVSGPAALPGLPVPLHGSRRWFSGTSSSEHVNIFGISPSNDSLLLAGAAAGSGTGPAGFESNPFAPTSSEKQQLALKWGALSKRWAARNEPSSPGSATTTIPRPASAHQTLPPHPGAVRSISADMSSGWITATTSGLGDRETTALQRLEPPQQQSPHQHQNGTHQNGEKKPFRFFSLRRPTSSGSTGDRTGTSPARE</sequence>
<organism evidence="4 5">
    <name type="scientific">Papiliotrema laurentii</name>
    <name type="common">Cryptococcus laurentii</name>
    <dbReference type="NCBI Taxonomy" id="5418"/>
    <lineage>
        <taxon>Eukaryota</taxon>
        <taxon>Fungi</taxon>
        <taxon>Dikarya</taxon>
        <taxon>Basidiomycota</taxon>
        <taxon>Agaricomycotina</taxon>
        <taxon>Tremellomycetes</taxon>
        <taxon>Tremellales</taxon>
        <taxon>Rhynchogastremaceae</taxon>
        <taxon>Papiliotrema</taxon>
    </lineage>
</organism>
<dbReference type="AlphaFoldDB" id="A0AAD9CZE2"/>
<proteinExistence type="predicted"/>
<evidence type="ECO:0000313" key="4">
    <source>
        <dbReference type="EMBL" id="KAK1921921.1"/>
    </source>
</evidence>
<feature type="compositionally biased region" description="Polar residues" evidence="2">
    <location>
        <begin position="654"/>
        <end position="669"/>
    </location>
</feature>
<feature type="compositionally biased region" description="Polar residues" evidence="2">
    <location>
        <begin position="899"/>
        <end position="910"/>
    </location>
</feature>
<feature type="compositionally biased region" description="Low complexity" evidence="2">
    <location>
        <begin position="987"/>
        <end position="1006"/>
    </location>
</feature>
<dbReference type="Proteomes" id="UP001182556">
    <property type="component" value="Unassembled WGS sequence"/>
</dbReference>
<keyword evidence="3" id="KW-0472">Membrane</keyword>
<feature type="region of interest" description="Disordered" evidence="2">
    <location>
        <begin position="613"/>
        <end position="632"/>
    </location>
</feature>
<accession>A0AAD9CZE2</accession>
<reference evidence="4" key="1">
    <citation type="submission" date="2023-02" db="EMBL/GenBank/DDBJ databases">
        <title>Identification and recombinant expression of a fungal hydrolase from Papiliotrema laurentii that hydrolyzes apple cutin and clears colloidal polyester polyurethane.</title>
        <authorList>
            <consortium name="DOE Joint Genome Institute"/>
            <person name="Roman V.A."/>
            <person name="Bojanowski C."/>
            <person name="Crable B.R."/>
            <person name="Wagner D.N."/>
            <person name="Hung C.S."/>
            <person name="Nadeau L.J."/>
            <person name="Schratz L."/>
            <person name="Haridas S."/>
            <person name="Pangilinan J."/>
            <person name="Lipzen A."/>
            <person name="Na H."/>
            <person name="Yan M."/>
            <person name="Ng V."/>
            <person name="Grigoriev I.V."/>
            <person name="Spatafora J.W."/>
            <person name="Barlow D."/>
            <person name="Biffinger J."/>
            <person name="Kelley-Loughnane N."/>
            <person name="Varaljay V.A."/>
            <person name="Crookes-Goodson W.J."/>
        </authorList>
    </citation>
    <scope>NUCLEOTIDE SEQUENCE</scope>
    <source>
        <strain evidence="4">5307AH</strain>
    </source>
</reference>
<feature type="compositionally biased region" description="Low complexity" evidence="2">
    <location>
        <begin position="807"/>
        <end position="819"/>
    </location>
</feature>
<evidence type="ECO:0000256" key="1">
    <source>
        <dbReference type="SAM" id="Coils"/>
    </source>
</evidence>
<name>A0AAD9CZE2_PAPLA</name>